<protein>
    <submittedName>
        <fullName evidence="2">Uncharacterized protein</fullName>
    </submittedName>
</protein>
<feature type="compositionally biased region" description="Low complexity" evidence="1">
    <location>
        <begin position="126"/>
        <end position="139"/>
    </location>
</feature>
<reference evidence="2" key="1">
    <citation type="journal article" date="2019" name="Plant J.">
        <title>Chlorella vulgaris genome assembly and annotation reveals the molecular basis for metabolic acclimation to high light conditions.</title>
        <authorList>
            <person name="Cecchin M."/>
            <person name="Marcolungo L."/>
            <person name="Rossato M."/>
            <person name="Girolomoni L."/>
            <person name="Cosentino E."/>
            <person name="Cuine S."/>
            <person name="Li-Beisson Y."/>
            <person name="Delledonne M."/>
            <person name="Ballottari M."/>
        </authorList>
    </citation>
    <scope>NUCLEOTIDE SEQUENCE</scope>
    <source>
        <strain evidence="2">211/11P</strain>
    </source>
</reference>
<evidence type="ECO:0000313" key="3">
    <source>
        <dbReference type="Proteomes" id="UP001055712"/>
    </source>
</evidence>
<feature type="region of interest" description="Disordered" evidence="1">
    <location>
        <begin position="211"/>
        <end position="265"/>
    </location>
</feature>
<evidence type="ECO:0000313" key="2">
    <source>
        <dbReference type="EMBL" id="KAI3435581.1"/>
    </source>
</evidence>
<reference evidence="2" key="2">
    <citation type="submission" date="2020-11" db="EMBL/GenBank/DDBJ databases">
        <authorList>
            <person name="Cecchin M."/>
            <person name="Marcolungo L."/>
            <person name="Rossato M."/>
            <person name="Girolomoni L."/>
            <person name="Cosentino E."/>
            <person name="Cuine S."/>
            <person name="Li-Beisson Y."/>
            <person name="Delledonne M."/>
            <person name="Ballottari M."/>
        </authorList>
    </citation>
    <scope>NUCLEOTIDE SEQUENCE</scope>
    <source>
        <strain evidence="2">211/11P</strain>
        <tissue evidence="2">Whole cell</tissue>
    </source>
</reference>
<feature type="region of interest" description="Disordered" evidence="1">
    <location>
        <begin position="117"/>
        <end position="194"/>
    </location>
</feature>
<name>A0A9D4TUQ8_CHLVU</name>
<proteinExistence type="predicted"/>
<organism evidence="2 3">
    <name type="scientific">Chlorella vulgaris</name>
    <name type="common">Green alga</name>
    <dbReference type="NCBI Taxonomy" id="3077"/>
    <lineage>
        <taxon>Eukaryota</taxon>
        <taxon>Viridiplantae</taxon>
        <taxon>Chlorophyta</taxon>
        <taxon>core chlorophytes</taxon>
        <taxon>Trebouxiophyceae</taxon>
        <taxon>Chlorellales</taxon>
        <taxon>Chlorellaceae</taxon>
        <taxon>Chlorella clade</taxon>
        <taxon>Chlorella</taxon>
    </lineage>
</organism>
<dbReference type="OrthoDB" id="10678152at2759"/>
<gene>
    <name evidence="2" type="ORF">D9Q98_001646</name>
</gene>
<evidence type="ECO:0000256" key="1">
    <source>
        <dbReference type="SAM" id="MobiDB-lite"/>
    </source>
</evidence>
<dbReference type="EMBL" id="SIDB01000002">
    <property type="protein sequence ID" value="KAI3435581.1"/>
    <property type="molecule type" value="Genomic_DNA"/>
</dbReference>
<sequence length="310" mass="33961">MAQQAPPPVLQHLLRACCTSTNPVLASTLGREALKAAAAGAQGLPRGAQQPCLRCGACSNQATGAVRKLPRGAVRRQLAQQQQRQQQQQHQGSPAKQAIRRWLMVETCQVCSHENKRMLQHPPGKQQQQQQQQQPQQQQLTVTMLDSEPPCSFATLKEPATGKHDSMPGRPQAAPQREPEQQIKQQMQTELADEGSLADAALSISLPDHQQAVEPQQEAGHQHKHKQAAAAECTQEPEAQVSGAATTDADTGSAEAPPNKKRRLSWKEDLQAVRMIEPKRSVLTKIVSWHRQARTWKAAGLSLHRSGGKM</sequence>
<accession>A0A9D4TUQ8</accession>
<dbReference type="Proteomes" id="UP001055712">
    <property type="component" value="Unassembled WGS sequence"/>
</dbReference>
<dbReference type="AlphaFoldDB" id="A0A9D4TUQ8"/>
<feature type="compositionally biased region" description="Low complexity" evidence="1">
    <location>
        <begin position="242"/>
        <end position="254"/>
    </location>
</feature>
<comment type="caution">
    <text evidence="2">The sequence shown here is derived from an EMBL/GenBank/DDBJ whole genome shotgun (WGS) entry which is preliminary data.</text>
</comment>
<keyword evidence="3" id="KW-1185">Reference proteome</keyword>